<sequence>MEYNRNYINLSDNTRVKLEKFLGDIYSYIETEYDKGILNPIYYRDIILLISEGFPCLKNKEKWEKIGYDICKAIKQDLENYGVVENDIGMISGFGYTCFVVSKYSRRTGNLKRFSNSLNKLLFDFVTNKAEVFKKDPETFMSKYDVISGLSGSLYYLLDLSWSEDELKKLEDVISYLVDLTKYYNYKGNSVMNFHITRENQFRDDEKEEFPNGNFNFGISHGMIGPLIALSKAFSLGYKVDGLKESIVELFGLYEKFKVYKDNIALWPSQLSLEEYLIGKCEEEHYHLASSWCYGNISIARGLQKVAKNMSWSEKENLYKDDLINIINQPNANYNLLSPALCHGYSSVLSIKTFSYMNDRDYRYINNIEENIDIIIKVFEENNEYIEKHKEVLEDRDNFIEGYFDDLSLLNGALGISLALLSVISEDVEYGKLLLID</sequence>
<dbReference type="InterPro" id="IPR007822">
    <property type="entry name" value="LANC-like"/>
</dbReference>
<keyword evidence="2" id="KW-1185">Reference proteome</keyword>
<dbReference type="EMBL" id="JAHLPM010000008">
    <property type="protein sequence ID" value="MBU5438429.1"/>
    <property type="molecule type" value="Genomic_DNA"/>
</dbReference>
<protein>
    <submittedName>
        <fullName evidence="1">Uncharacterized protein</fullName>
    </submittedName>
</protein>
<dbReference type="Pfam" id="PF05147">
    <property type="entry name" value="LANC_like"/>
    <property type="match status" value="1"/>
</dbReference>
<reference evidence="1 2" key="1">
    <citation type="submission" date="2021-06" db="EMBL/GenBank/DDBJ databases">
        <authorList>
            <person name="Sun Q."/>
            <person name="Li D."/>
        </authorList>
    </citation>
    <scope>NUCLEOTIDE SEQUENCE [LARGE SCALE GENOMIC DNA]</scope>
    <source>
        <strain evidence="1 2">MSJ-40</strain>
    </source>
</reference>
<dbReference type="SMART" id="SM01260">
    <property type="entry name" value="LANC_like"/>
    <property type="match status" value="1"/>
</dbReference>
<accession>A0ABS6E850</accession>
<dbReference type="Proteomes" id="UP000749471">
    <property type="component" value="Unassembled WGS sequence"/>
</dbReference>
<gene>
    <name evidence="1" type="ORF">KQI42_10440</name>
</gene>
<proteinExistence type="predicted"/>
<evidence type="ECO:0000313" key="1">
    <source>
        <dbReference type="EMBL" id="MBU5438429.1"/>
    </source>
</evidence>
<organism evidence="1 2">
    <name type="scientific">Tissierella simiarum</name>
    <dbReference type="NCBI Taxonomy" id="2841534"/>
    <lineage>
        <taxon>Bacteria</taxon>
        <taxon>Bacillati</taxon>
        <taxon>Bacillota</taxon>
        <taxon>Tissierellia</taxon>
        <taxon>Tissierellales</taxon>
        <taxon>Tissierellaceae</taxon>
        <taxon>Tissierella</taxon>
    </lineage>
</organism>
<dbReference type="RefSeq" id="WP_216519535.1">
    <property type="nucleotide sequence ID" value="NZ_JAHLPM010000008.1"/>
</dbReference>
<evidence type="ECO:0000313" key="2">
    <source>
        <dbReference type="Proteomes" id="UP000749471"/>
    </source>
</evidence>
<name>A0ABS6E850_9FIRM</name>
<comment type="caution">
    <text evidence="1">The sequence shown here is derived from an EMBL/GenBank/DDBJ whole genome shotgun (WGS) entry which is preliminary data.</text>
</comment>